<proteinExistence type="predicted"/>
<reference evidence="1" key="1">
    <citation type="journal article" date="2021" name="Environ. Microbiol.">
        <title>Genomic characterization of three novel Desulfobacterota classes expand the metabolic and phylogenetic diversity of the phylum.</title>
        <authorList>
            <person name="Murphy C.L."/>
            <person name="Biggerstaff J."/>
            <person name="Eichhorn A."/>
            <person name="Ewing E."/>
            <person name="Shahan R."/>
            <person name="Soriano D."/>
            <person name="Stewart S."/>
            <person name="VanMol K."/>
            <person name="Walker R."/>
            <person name="Walters P."/>
            <person name="Elshahed M.S."/>
            <person name="Youssef N.H."/>
        </authorList>
    </citation>
    <scope>NUCLEOTIDE SEQUENCE</scope>
    <source>
        <strain evidence="1">Zod_Metabat.24</strain>
    </source>
</reference>
<accession>A0A9D8KFZ1</accession>
<sequence length="72" mass="8535">MSGKKFSDWTIRLAKFCKDRCVVRTRAREKGSGFLHQMVKIERHFCPTCRAYEKVYGVPAYMIYEAQLKIEK</sequence>
<organism evidence="1 2">
    <name type="scientific">Candidatus Zymogenus saltonus</name>
    <dbReference type="NCBI Taxonomy" id="2844893"/>
    <lineage>
        <taxon>Bacteria</taxon>
        <taxon>Deltaproteobacteria</taxon>
        <taxon>Candidatus Zymogenia</taxon>
        <taxon>Candidatus Zymogeniales</taxon>
        <taxon>Candidatus Zymogenaceae</taxon>
        <taxon>Candidatus Zymogenus</taxon>
    </lineage>
</organism>
<protein>
    <submittedName>
        <fullName evidence="1">Uncharacterized protein</fullName>
    </submittedName>
</protein>
<reference evidence="1" key="2">
    <citation type="submission" date="2021-01" db="EMBL/GenBank/DDBJ databases">
        <authorList>
            <person name="Hahn C.R."/>
            <person name="Youssef N.H."/>
            <person name="Elshahed M."/>
        </authorList>
    </citation>
    <scope>NUCLEOTIDE SEQUENCE</scope>
    <source>
        <strain evidence="1">Zod_Metabat.24</strain>
    </source>
</reference>
<evidence type="ECO:0000313" key="2">
    <source>
        <dbReference type="Proteomes" id="UP000809273"/>
    </source>
</evidence>
<name>A0A9D8KFZ1_9DELT</name>
<comment type="caution">
    <text evidence="1">The sequence shown here is derived from an EMBL/GenBank/DDBJ whole genome shotgun (WGS) entry which is preliminary data.</text>
</comment>
<evidence type="ECO:0000313" key="1">
    <source>
        <dbReference type="EMBL" id="MBN1573477.1"/>
    </source>
</evidence>
<dbReference type="AlphaFoldDB" id="A0A9D8KFZ1"/>
<dbReference type="Proteomes" id="UP000809273">
    <property type="component" value="Unassembled WGS sequence"/>
</dbReference>
<dbReference type="EMBL" id="JAFGIX010000049">
    <property type="protein sequence ID" value="MBN1573477.1"/>
    <property type="molecule type" value="Genomic_DNA"/>
</dbReference>
<gene>
    <name evidence="1" type="ORF">JW984_09815</name>
</gene>